<evidence type="ECO:0000259" key="4">
    <source>
        <dbReference type="Pfam" id="PF20990"/>
    </source>
</evidence>
<dbReference type="EMBL" id="JACEON010000009">
    <property type="protein sequence ID" value="MBA4612239.1"/>
    <property type="molecule type" value="Genomic_DNA"/>
</dbReference>
<dbReference type="Pfam" id="PF20990">
    <property type="entry name" value="DUF2207_C"/>
    <property type="match status" value="2"/>
</dbReference>
<gene>
    <name evidence="5" type="ORF">H1W37_11285</name>
</gene>
<dbReference type="InterPro" id="IPR048389">
    <property type="entry name" value="YciQ-like_C"/>
</dbReference>
<evidence type="ECO:0000256" key="1">
    <source>
        <dbReference type="SAM" id="MobiDB-lite"/>
    </source>
</evidence>
<feature type="transmembrane region" description="Helical" evidence="2">
    <location>
        <begin position="402"/>
        <end position="422"/>
    </location>
</feature>
<sequence>MPFISASLRPTVPLATLLVAGVLLVLSTLLAQADERILSFSSTVDVAADGTFTVTEAIKVRAEGNQIRRGIFRDLPLTFEGGDGRRHKAGFELVSVERDGVPDGSSVNHGGDGVRIYIGNENTLLSRGEHTYRIVYKLTRLVRFFDTHDEIYWNATGNEWAFPIDRAAARIILPEGTSALETDGYTGAYGDTGKAFSAREEDGGRSVLFTTTQPLGPGEGISVVVTLPAGSIARPGTDQKLGYFFLDYRAQILGGFGILLVLGYYLWAWWTVGRDPPAGVIFPRFEPPAGLSPALTNYIANKGFGDGGWGALSAACLSLAVKGRLHLDNLAGDLTLQRPAAPWGTTKDLPHGEAAIAKWLDAREDALTLNKANGKAVQKLGTSFRSAIEGETRQRYFKKNRLYLIPGIALSVGTIFALLAFGRLSYDQISVLVPAIMSSVVVVMVAINIGRAARRARGIVTRIVLALLIFTLFSAGNLIGAGILLQQDGEIPILPLIAVALIAVNLMFGWLLGAPTALGRKVLDEIEGLKMYLNVAEKDRLNMTGAPSMSPSHFETLLPYAVALGVEKPWATAFQTWLASAAGAAQVAHYSPRFYSGSNFDSSDIAGTLGNTLGDMSGSFSSSLPTPKSSSSGSSGGGFSGGGGGGGGGGGW</sequence>
<keyword evidence="2" id="KW-0812">Transmembrane</keyword>
<feature type="transmembrane region" description="Helical" evidence="2">
    <location>
        <begin position="428"/>
        <end position="447"/>
    </location>
</feature>
<accession>A0A838XLQ4</accession>
<feature type="transmembrane region" description="Helical" evidence="2">
    <location>
        <begin position="459"/>
        <end position="485"/>
    </location>
</feature>
<dbReference type="Proteomes" id="UP000559404">
    <property type="component" value="Unassembled WGS sequence"/>
</dbReference>
<evidence type="ECO:0000313" key="5">
    <source>
        <dbReference type="EMBL" id="MBA4612239.1"/>
    </source>
</evidence>
<evidence type="ECO:0000259" key="3">
    <source>
        <dbReference type="Pfam" id="PF09972"/>
    </source>
</evidence>
<feature type="region of interest" description="Disordered" evidence="1">
    <location>
        <begin position="618"/>
        <end position="652"/>
    </location>
</feature>
<name>A0A838XLQ4_9HYPH</name>
<dbReference type="InterPro" id="IPR018702">
    <property type="entry name" value="DUF2207"/>
</dbReference>
<proteinExistence type="predicted"/>
<reference evidence="5 6" key="1">
    <citation type="submission" date="2020-07" db="EMBL/GenBank/DDBJ databases">
        <authorList>
            <person name="Li M."/>
        </authorList>
    </citation>
    <scope>NUCLEOTIDE SEQUENCE [LARGE SCALE GENOMIC DNA]</scope>
    <source>
        <strain evidence="5 6">DSM 23284</strain>
    </source>
</reference>
<feature type="domain" description="Predicted membrane protein YciQ-like C-terminal" evidence="4">
    <location>
        <begin position="459"/>
        <end position="574"/>
    </location>
</feature>
<dbReference type="AlphaFoldDB" id="A0A838XLQ4"/>
<keyword evidence="2" id="KW-1133">Transmembrane helix</keyword>
<feature type="transmembrane region" description="Helical" evidence="2">
    <location>
        <begin position="491"/>
        <end position="512"/>
    </location>
</feature>
<feature type="transmembrane region" description="Helical" evidence="2">
    <location>
        <begin position="248"/>
        <end position="267"/>
    </location>
</feature>
<reference evidence="5 6" key="2">
    <citation type="submission" date="2020-08" db="EMBL/GenBank/DDBJ databases">
        <title>Stappia taiwanensis sp. nov., isolated from a coastal thermal spring.</title>
        <authorList>
            <person name="Kampfer P."/>
        </authorList>
    </citation>
    <scope>NUCLEOTIDE SEQUENCE [LARGE SCALE GENOMIC DNA]</scope>
    <source>
        <strain evidence="5 6">DSM 23284</strain>
    </source>
</reference>
<keyword evidence="2" id="KW-0472">Membrane</keyword>
<feature type="compositionally biased region" description="Gly residues" evidence="1">
    <location>
        <begin position="634"/>
        <end position="652"/>
    </location>
</feature>
<feature type="domain" description="DUF2207" evidence="3">
    <location>
        <begin position="36"/>
        <end position="226"/>
    </location>
</feature>
<dbReference type="RefSeq" id="WP_181760433.1">
    <property type="nucleotide sequence ID" value="NZ_BMCR01000003.1"/>
</dbReference>
<keyword evidence="6" id="KW-1185">Reference proteome</keyword>
<protein>
    <submittedName>
        <fullName evidence="5">DUF2207 domain-containing protein</fullName>
    </submittedName>
</protein>
<dbReference type="Pfam" id="PF09972">
    <property type="entry name" value="DUF2207"/>
    <property type="match status" value="1"/>
</dbReference>
<feature type="domain" description="Predicted membrane protein YciQ-like C-terminal" evidence="4">
    <location>
        <begin position="284"/>
        <end position="454"/>
    </location>
</feature>
<evidence type="ECO:0000256" key="2">
    <source>
        <dbReference type="SAM" id="Phobius"/>
    </source>
</evidence>
<feature type="compositionally biased region" description="Low complexity" evidence="1">
    <location>
        <begin position="618"/>
        <end position="633"/>
    </location>
</feature>
<comment type="caution">
    <text evidence="5">The sequence shown here is derived from an EMBL/GenBank/DDBJ whole genome shotgun (WGS) entry which is preliminary data.</text>
</comment>
<evidence type="ECO:0000313" key="6">
    <source>
        <dbReference type="Proteomes" id="UP000559404"/>
    </source>
</evidence>
<organism evidence="5 6">
    <name type="scientific">Stappia taiwanensis</name>
    <dbReference type="NCBI Taxonomy" id="992267"/>
    <lineage>
        <taxon>Bacteria</taxon>
        <taxon>Pseudomonadati</taxon>
        <taxon>Pseudomonadota</taxon>
        <taxon>Alphaproteobacteria</taxon>
        <taxon>Hyphomicrobiales</taxon>
        <taxon>Stappiaceae</taxon>
        <taxon>Stappia</taxon>
    </lineage>
</organism>